<comment type="subunit">
    <text evidence="1">Forms a complex composed of PxpA, PxpB and PxpC.</text>
</comment>
<name>A0A5J6SKB3_9BACI</name>
<proteinExistence type="inferred from homology"/>
<dbReference type="RefSeq" id="WP_151699092.1">
    <property type="nucleotide sequence ID" value="NZ_CP031223.1"/>
</dbReference>
<comment type="function">
    <text evidence="1">Catalyzes the cleavage of 5-oxoproline to form L-glutamate coupled to the hydrolysis of ATP to ADP and inorganic phosphate.</text>
</comment>
<dbReference type="GO" id="GO:0005524">
    <property type="term" value="F:ATP binding"/>
    <property type="evidence" value="ECO:0007669"/>
    <property type="project" value="UniProtKB-UniRule"/>
</dbReference>
<dbReference type="PANTHER" id="PTHR30292:SF0">
    <property type="entry name" value="5-OXOPROLINASE SUBUNIT A"/>
    <property type="match status" value="1"/>
</dbReference>
<keyword evidence="1" id="KW-0547">Nucleotide-binding</keyword>
<evidence type="ECO:0000313" key="2">
    <source>
        <dbReference type="EMBL" id="QFF98149.1"/>
    </source>
</evidence>
<dbReference type="SUPFAM" id="SSF88713">
    <property type="entry name" value="Glycoside hydrolase/deacetylase"/>
    <property type="match status" value="1"/>
</dbReference>
<keyword evidence="1" id="KW-0378">Hydrolase</keyword>
<dbReference type="PANTHER" id="PTHR30292">
    <property type="entry name" value="UNCHARACTERIZED PROTEIN YBGL-RELATED"/>
    <property type="match status" value="1"/>
</dbReference>
<comment type="similarity">
    <text evidence="1">Belongs to the LamB/PxpA family.</text>
</comment>
<sequence length="253" mass="27564">MRIDLNADVGESFGHYILGDDQALFKVITSANIACGFHAGDFTVMNKTVKAAKDNHLSVGAHPGFPDIQGFGRRNISMSETEVYEMVVYQIGALQAFCHIHHVALTHVKPHGALYNIAADDATIASAIAQAVFDIAPNAILFGLCNSQLLVAGNNIGLKTAGEAFADRKYDDTGRLVHRSHPNAVLTHFEDIEKQVENIVMKKQVETSSGKMIEIKADTLCFHGDGKNVVEIVRKTRKILEAKNVKVAPLEMV</sequence>
<evidence type="ECO:0000256" key="1">
    <source>
        <dbReference type="HAMAP-Rule" id="MF_00691"/>
    </source>
</evidence>
<dbReference type="Gene3D" id="3.20.20.370">
    <property type="entry name" value="Glycoside hydrolase/deacetylase"/>
    <property type="match status" value="1"/>
</dbReference>
<organism evidence="2 3">
    <name type="scientific">Psychrobacillus glaciei</name>
    <dbReference type="NCBI Taxonomy" id="2283160"/>
    <lineage>
        <taxon>Bacteria</taxon>
        <taxon>Bacillati</taxon>
        <taxon>Bacillota</taxon>
        <taxon>Bacilli</taxon>
        <taxon>Bacillales</taxon>
        <taxon>Bacillaceae</taxon>
        <taxon>Psychrobacillus</taxon>
    </lineage>
</organism>
<dbReference type="OrthoDB" id="9773478at2"/>
<comment type="catalytic activity">
    <reaction evidence="1">
        <text>5-oxo-L-proline + ATP + 2 H2O = L-glutamate + ADP + phosphate + H(+)</text>
        <dbReference type="Rhea" id="RHEA:10348"/>
        <dbReference type="ChEBI" id="CHEBI:15377"/>
        <dbReference type="ChEBI" id="CHEBI:15378"/>
        <dbReference type="ChEBI" id="CHEBI:29985"/>
        <dbReference type="ChEBI" id="CHEBI:30616"/>
        <dbReference type="ChEBI" id="CHEBI:43474"/>
        <dbReference type="ChEBI" id="CHEBI:58402"/>
        <dbReference type="ChEBI" id="CHEBI:456216"/>
        <dbReference type="EC" id="3.5.2.9"/>
    </reaction>
</comment>
<protein>
    <recommendedName>
        <fullName evidence="1">5-oxoprolinase subunit A</fullName>
        <shortName evidence="1">5-OPase subunit A</shortName>
        <ecNumber evidence="1">3.5.2.9</ecNumber>
    </recommendedName>
    <alternativeName>
        <fullName evidence="1">5-oxoprolinase (ATP-hydrolyzing) subunit A</fullName>
    </alternativeName>
</protein>
<dbReference type="AlphaFoldDB" id="A0A5J6SKB3"/>
<dbReference type="HAMAP" id="MF_00691">
    <property type="entry name" value="PxpA"/>
    <property type="match status" value="1"/>
</dbReference>
<dbReference type="Proteomes" id="UP000325517">
    <property type="component" value="Chromosome"/>
</dbReference>
<dbReference type="GO" id="GO:0005975">
    <property type="term" value="P:carbohydrate metabolic process"/>
    <property type="evidence" value="ECO:0007669"/>
    <property type="project" value="InterPro"/>
</dbReference>
<gene>
    <name evidence="1" type="primary">pxpA</name>
    <name evidence="2" type="ORF">PB01_04565</name>
</gene>
<keyword evidence="3" id="KW-1185">Reference proteome</keyword>
<dbReference type="Pfam" id="PF03746">
    <property type="entry name" value="LamB_YcsF"/>
    <property type="match status" value="1"/>
</dbReference>
<dbReference type="KEGG" id="psyo:PB01_04565"/>
<dbReference type="InterPro" id="IPR005501">
    <property type="entry name" value="LamB/YcsF/PxpA-like"/>
</dbReference>
<dbReference type="NCBIfam" id="NF003814">
    <property type="entry name" value="PRK05406.1-3"/>
    <property type="match status" value="1"/>
</dbReference>
<reference evidence="2 3" key="1">
    <citation type="submission" date="2018-07" db="EMBL/GenBank/DDBJ databases">
        <title>Complete genome sequence of Psychrobacillus sp. PB01, isolated from iceberg, and comparative genome analysis of Psychrobacillus strains.</title>
        <authorList>
            <person name="Lee P.C."/>
        </authorList>
    </citation>
    <scope>NUCLEOTIDE SEQUENCE [LARGE SCALE GENOMIC DNA]</scope>
    <source>
        <strain evidence="2 3">PB01</strain>
    </source>
</reference>
<evidence type="ECO:0000313" key="3">
    <source>
        <dbReference type="Proteomes" id="UP000325517"/>
    </source>
</evidence>
<dbReference type="GO" id="GO:0017168">
    <property type="term" value="F:5-oxoprolinase (ATP-hydrolyzing) activity"/>
    <property type="evidence" value="ECO:0007669"/>
    <property type="project" value="UniProtKB-UniRule"/>
</dbReference>
<dbReference type="CDD" id="cd10787">
    <property type="entry name" value="LamB_YcsF_like"/>
    <property type="match status" value="1"/>
</dbReference>
<dbReference type="EC" id="3.5.2.9" evidence="1"/>
<accession>A0A5J6SKB3</accession>
<keyword evidence="1" id="KW-0067">ATP-binding</keyword>
<dbReference type="NCBIfam" id="NF003816">
    <property type="entry name" value="PRK05406.1-5"/>
    <property type="match status" value="1"/>
</dbReference>
<dbReference type="InterPro" id="IPR011330">
    <property type="entry name" value="Glyco_hydro/deAcase_b/a-brl"/>
</dbReference>
<dbReference type="EMBL" id="CP031223">
    <property type="protein sequence ID" value="QFF98149.1"/>
    <property type="molecule type" value="Genomic_DNA"/>
</dbReference>